<evidence type="ECO:0000313" key="2">
    <source>
        <dbReference type="EMBL" id="RNB51985.1"/>
    </source>
</evidence>
<organism evidence="2 3">
    <name type="scientific">Brevibacillus agri</name>
    <dbReference type="NCBI Taxonomy" id="51101"/>
    <lineage>
        <taxon>Bacteria</taxon>
        <taxon>Bacillati</taxon>
        <taxon>Bacillota</taxon>
        <taxon>Bacilli</taxon>
        <taxon>Bacillales</taxon>
        <taxon>Paenibacillaceae</taxon>
        <taxon>Brevibacillus</taxon>
    </lineage>
</organism>
<evidence type="ECO:0000313" key="4">
    <source>
        <dbReference type="Proteomes" id="UP000317180"/>
    </source>
</evidence>
<comment type="caution">
    <text evidence="2">The sequence shown here is derived from an EMBL/GenBank/DDBJ whole genome shotgun (WGS) entry which is preliminary data.</text>
</comment>
<dbReference type="EMBL" id="BJOD01000098">
    <property type="protein sequence ID" value="GED28740.1"/>
    <property type="molecule type" value="Genomic_DNA"/>
</dbReference>
<name>A0A3M8ANB2_9BACL</name>
<reference evidence="1 4" key="2">
    <citation type="submission" date="2019-06" db="EMBL/GenBank/DDBJ databases">
        <title>Whole genome shotgun sequence of Brevibacillus agri NBRC 15538.</title>
        <authorList>
            <person name="Hosoyama A."/>
            <person name="Uohara A."/>
            <person name="Ohji S."/>
            <person name="Ichikawa N."/>
        </authorList>
    </citation>
    <scope>NUCLEOTIDE SEQUENCE [LARGE SCALE GENOMIC DNA]</scope>
    <source>
        <strain evidence="1 4">NBRC 15538</strain>
    </source>
</reference>
<keyword evidence="4" id="KW-1185">Reference proteome</keyword>
<reference evidence="2 3" key="1">
    <citation type="submission" date="2018-10" db="EMBL/GenBank/DDBJ databases">
        <title>Phylogenomics of Brevibacillus.</title>
        <authorList>
            <person name="Dunlap C."/>
        </authorList>
    </citation>
    <scope>NUCLEOTIDE SEQUENCE [LARGE SCALE GENOMIC DNA]</scope>
    <source>
        <strain evidence="2 3">NRRL NRS 1219</strain>
    </source>
</reference>
<accession>A0A3M8ANB2</accession>
<evidence type="ECO:0000313" key="1">
    <source>
        <dbReference type="EMBL" id="GED28740.1"/>
    </source>
</evidence>
<dbReference type="EMBL" id="RHHN01000059">
    <property type="protein sequence ID" value="RNB51985.1"/>
    <property type="molecule type" value="Genomic_DNA"/>
</dbReference>
<dbReference type="Proteomes" id="UP000276178">
    <property type="component" value="Unassembled WGS sequence"/>
</dbReference>
<gene>
    <name evidence="1" type="ORF">BAG01nite_48420</name>
    <name evidence="2" type="ORF">EB820_19475</name>
</gene>
<proteinExistence type="predicted"/>
<protein>
    <submittedName>
        <fullName evidence="2">Uncharacterized protein</fullName>
    </submittedName>
</protein>
<dbReference type="AlphaFoldDB" id="A0A3M8ANB2"/>
<evidence type="ECO:0000313" key="3">
    <source>
        <dbReference type="Proteomes" id="UP000276178"/>
    </source>
</evidence>
<sequence>MVFQQLSEYIIPLYSDKSVARWNPLDIAQSSATISLGFIIIEDIDPKSNRLQCRQMGLQNHCVMEFTKRLR</sequence>
<dbReference type="Proteomes" id="UP000317180">
    <property type="component" value="Unassembled WGS sequence"/>
</dbReference>